<dbReference type="OrthoDB" id="5407799at2759"/>
<evidence type="ECO:0000256" key="1">
    <source>
        <dbReference type="SAM" id="MobiDB-lite"/>
    </source>
</evidence>
<feature type="compositionally biased region" description="Low complexity" evidence="1">
    <location>
        <begin position="44"/>
        <end position="75"/>
    </location>
</feature>
<feature type="region of interest" description="Disordered" evidence="1">
    <location>
        <begin position="22"/>
        <end position="253"/>
    </location>
</feature>
<name>A0A8H8UBV2_9HELO</name>
<evidence type="ECO:0000313" key="3">
    <source>
        <dbReference type="Proteomes" id="UP000443090"/>
    </source>
</evidence>
<keyword evidence="3" id="KW-1185">Reference proteome</keyword>
<sequence>MADPPSYDQHLLDRLNALRKSSISIDASKPSMPKPPAQTAPEDALSARLRSLRNGSLSPSPSSSPASKAPQAESSTALTAEDQDPLHQNIDEQTLDELLADLGPDDQWTLNPDDPKDIQKLLNEAKSALPRDEVPANYEPGYEPEKGDGKTSKQSLTRNLDMSVFALDDGEETKSGDEHGKAGLEDESREAQDIVARLLDEVRLERENEGEAEEEKEKEEDTTREEGGLSLPSAPSTLPSPPPPDTEPSRKSLDFETDIVARMAALKGLGSTNELGLPSAPTFRPADKSAKEVSKKFLDEEIDSWCIICQDDATVQCDGCDGDLYCANCWKEGHMGPDVGREERGHRWSRFKKPK</sequence>
<dbReference type="AlphaFoldDB" id="A0A8H8UBV2"/>
<comment type="caution">
    <text evidence="2">The sequence shown here is derived from an EMBL/GenBank/DDBJ whole genome shotgun (WGS) entry which is preliminary data.</text>
</comment>
<dbReference type="PANTHER" id="PTHR46603">
    <property type="entry name" value="ABSCISSION/NOCUT CHECKPOINT REGULATOR"/>
    <property type="match status" value="1"/>
</dbReference>
<feature type="compositionally biased region" description="Basic and acidic residues" evidence="1">
    <location>
        <begin position="172"/>
        <end position="209"/>
    </location>
</feature>
<dbReference type="Proteomes" id="UP000443090">
    <property type="component" value="Unassembled WGS sequence"/>
</dbReference>
<gene>
    <name evidence="2" type="primary">Zfyve19</name>
    <name evidence="2" type="ORF">LOCC1_G007681</name>
</gene>
<dbReference type="SUPFAM" id="SSF57845">
    <property type="entry name" value="B-box zinc-binding domain"/>
    <property type="match status" value="1"/>
</dbReference>
<dbReference type="InterPro" id="IPR044553">
    <property type="entry name" value="Bbox1_ANCHR"/>
</dbReference>
<dbReference type="EMBL" id="QGMI01000650">
    <property type="protein sequence ID" value="TVY37999.1"/>
    <property type="molecule type" value="Genomic_DNA"/>
</dbReference>
<evidence type="ECO:0000313" key="2">
    <source>
        <dbReference type="EMBL" id="TVY37999.1"/>
    </source>
</evidence>
<accession>A0A8H8UBV2</accession>
<organism evidence="2 3">
    <name type="scientific">Lachnellula occidentalis</name>
    <dbReference type="NCBI Taxonomy" id="215460"/>
    <lineage>
        <taxon>Eukaryota</taxon>
        <taxon>Fungi</taxon>
        <taxon>Dikarya</taxon>
        <taxon>Ascomycota</taxon>
        <taxon>Pezizomycotina</taxon>
        <taxon>Leotiomycetes</taxon>
        <taxon>Helotiales</taxon>
        <taxon>Lachnaceae</taxon>
        <taxon>Lachnellula</taxon>
    </lineage>
</organism>
<proteinExistence type="predicted"/>
<dbReference type="PANTHER" id="PTHR46603:SF1">
    <property type="entry name" value="ABSCISSION_NOCUT CHECKPOINT REGULATOR"/>
    <property type="match status" value="1"/>
</dbReference>
<reference evidence="2 3" key="1">
    <citation type="submission" date="2018-05" db="EMBL/GenBank/DDBJ databases">
        <title>Genome sequencing and assembly of the regulated plant pathogen Lachnellula willkommii and related sister species for the development of diagnostic species identification markers.</title>
        <authorList>
            <person name="Giroux E."/>
            <person name="Bilodeau G."/>
        </authorList>
    </citation>
    <scope>NUCLEOTIDE SEQUENCE [LARGE SCALE GENOMIC DNA]</scope>
    <source>
        <strain evidence="2 3">CBS 160.35</strain>
    </source>
</reference>
<dbReference type="Pfam" id="PF22586">
    <property type="entry name" value="ANCHR-like_BBOX"/>
    <property type="match status" value="1"/>
</dbReference>
<protein>
    <submittedName>
        <fullName evidence="2">Abscission/NoCut checkpoint regulator</fullName>
    </submittedName>
</protein>
<dbReference type="CDD" id="cd19817">
    <property type="entry name" value="Bbox1_ANCHR-like"/>
    <property type="match status" value="1"/>
</dbReference>